<dbReference type="PROSITE" id="PS51186">
    <property type="entry name" value="GNAT"/>
    <property type="match status" value="1"/>
</dbReference>
<dbReference type="InterPro" id="IPR000182">
    <property type="entry name" value="GNAT_dom"/>
</dbReference>
<accession>A0A3M8P6C8</accession>
<dbReference type="OrthoDB" id="3174529at2"/>
<keyword evidence="2" id="KW-0808">Transferase</keyword>
<dbReference type="RefSeq" id="WP_123165706.1">
    <property type="nucleotide sequence ID" value="NZ_RIAX01000007.1"/>
</dbReference>
<dbReference type="PANTHER" id="PTHR31143">
    <property type="match status" value="1"/>
</dbReference>
<dbReference type="AlphaFoldDB" id="A0A3M8P6C8"/>
<organism evidence="2 3">
    <name type="scientific">Planococcus salinus</name>
    <dbReference type="NCBI Taxonomy" id="1848460"/>
    <lineage>
        <taxon>Bacteria</taxon>
        <taxon>Bacillati</taxon>
        <taxon>Bacillota</taxon>
        <taxon>Bacilli</taxon>
        <taxon>Bacillales</taxon>
        <taxon>Caryophanaceae</taxon>
        <taxon>Planococcus</taxon>
    </lineage>
</organism>
<dbReference type="Proteomes" id="UP000275473">
    <property type="component" value="Unassembled WGS sequence"/>
</dbReference>
<dbReference type="InterPro" id="IPR027365">
    <property type="entry name" value="GNAT_acetyltra_YdfB-like"/>
</dbReference>
<evidence type="ECO:0000259" key="1">
    <source>
        <dbReference type="PROSITE" id="PS51186"/>
    </source>
</evidence>
<evidence type="ECO:0000313" key="2">
    <source>
        <dbReference type="EMBL" id="RNF39238.1"/>
    </source>
</evidence>
<reference evidence="2 3" key="1">
    <citation type="journal article" date="2018" name="Int. J. Syst. Evol. Microbiol.">
        <title>Planococcus salinus sp. nov., a moderately halophilic bacterium isolated from a saline-alkali soil.</title>
        <authorList>
            <person name="Gan L."/>
        </authorList>
    </citation>
    <scope>NUCLEOTIDE SEQUENCE [LARGE SCALE GENOMIC DNA]</scope>
    <source>
        <strain evidence="2 3">LCB217</strain>
    </source>
</reference>
<name>A0A3M8P6C8_9BACL</name>
<sequence>MEWKVYSESLDFADKVEPYLYAEEEKNSLFIGVLGQIKTGRYEDYFLATVEDEGELVAACLMTPPYPLELLIFKQIPDIEKFIVGQLVDSEVEVNGVGGEQETAYVFADAWVAQTGDSVKVRMNQGLLRIDSLNKGWEKSEGTWKVASKKEASLLEQWFMDFHRETGLPLYTAAENKRKIENFIEEKEIYVWEVDGEVVSSMKKSRPSRHGISISFVYTPEEHRGKGYAKTLVAEVTEELLLEFDFVLLYTDLQNPASNKIYQEIGYEEIANPVELLFEKK</sequence>
<dbReference type="InterPro" id="IPR013653">
    <property type="entry name" value="GCN5-like_dom"/>
</dbReference>
<dbReference type="InterPro" id="IPR016181">
    <property type="entry name" value="Acyl_CoA_acyltransferase"/>
</dbReference>
<dbReference type="GO" id="GO:0016747">
    <property type="term" value="F:acyltransferase activity, transferring groups other than amino-acyl groups"/>
    <property type="evidence" value="ECO:0007669"/>
    <property type="project" value="InterPro"/>
</dbReference>
<comment type="caution">
    <text evidence="2">The sequence shown here is derived from an EMBL/GenBank/DDBJ whole genome shotgun (WGS) entry which is preliminary data.</text>
</comment>
<dbReference type="CDD" id="cd04301">
    <property type="entry name" value="NAT_SF"/>
    <property type="match status" value="1"/>
</dbReference>
<protein>
    <submittedName>
        <fullName evidence="2">GNAT family N-acetyltransferase</fullName>
    </submittedName>
</protein>
<dbReference type="Gene3D" id="3.40.630.30">
    <property type="match status" value="1"/>
</dbReference>
<gene>
    <name evidence="2" type="ORF">EEX84_11115</name>
</gene>
<dbReference type="Pfam" id="PF08445">
    <property type="entry name" value="FR47"/>
    <property type="match status" value="1"/>
</dbReference>
<dbReference type="EMBL" id="RIAX01000007">
    <property type="protein sequence ID" value="RNF39238.1"/>
    <property type="molecule type" value="Genomic_DNA"/>
</dbReference>
<dbReference type="PANTHER" id="PTHR31143:SF2">
    <property type="entry name" value="FR47-LIKE DOMAIN-CONTAINING PROTEIN-RELATED"/>
    <property type="match status" value="1"/>
</dbReference>
<keyword evidence="3" id="KW-1185">Reference proteome</keyword>
<proteinExistence type="predicted"/>
<dbReference type="SUPFAM" id="SSF55729">
    <property type="entry name" value="Acyl-CoA N-acyltransferases (Nat)"/>
    <property type="match status" value="1"/>
</dbReference>
<feature type="domain" description="N-acetyltransferase" evidence="1">
    <location>
        <begin position="142"/>
        <end position="281"/>
    </location>
</feature>
<evidence type="ECO:0000313" key="3">
    <source>
        <dbReference type="Proteomes" id="UP000275473"/>
    </source>
</evidence>